<dbReference type="InterPro" id="IPR004154">
    <property type="entry name" value="Anticodon-bd"/>
</dbReference>
<dbReference type="GO" id="GO:0006433">
    <property type="term" value="P:prolyl-tRNA aminoacylation"/>
    <property type="evidence" value="ECO:0007669"/>
    <property type="project" value="InterPro"/>
</dbReference>
<evidence type="ECO:0000313" key="10">
    <source>
        <dbReference type="EnsemblMetazoa" id="SMAR010356-PA"/>
    </source>
</evidence>
<dbReference type="eggNOG" id="KOG2324">
    <property type="taxonomic scope" value="Eukaryota"/>
</dbReference>
<dbReference type="InterPro" id="IPR036621">
    <property type="entry name" value="Anticodon-bd_dom_sf"/>
</dbReference>
<evidence type="ECO:0000256" key="5">
    <source>
        <dbReference type="ARBA" id="ARBA00022917"/>
    </source>
</evidence>
<dbReference type="PANTHER" id="PTHR42753:SF10">
    <property type="entry name" value="PROLINE--TRNA LIGASE, MITOCHONDRIAL-RELATED"/>
    <property type="match status" value="1"/>
</dbReference>
<proteinExistence type="predicted"/>
<dbReference type="InterPro" id="IPR002316">
    <property type="entry name" value="Pro-tRNA-ligase_IIa"/>
</dbReference>
<dbReference type="Proteomes" id="UP000014500">
    <property type="component" value="Unassembled WGS sequence"/>
</dbReference>
<evidence type="ECO:0000256" key="4">
    <source>
        <dbReference type="ARBA" id="ARBA00022840"/>
    </source>
</evidence>
<dbReference type="PROSITE" id="PS50862">
    <property type="entry name" value="AA_TRNA_LIGASE_II"/>
    <property type="match status" value="1"/>
</dbReference>
<dbReference type="PRINTS" id="PR01046">
    <property type="entry name" value="TRNASYNTHPRO"/>
</dbReference>
<feature type="domain" description="Aminoacyl-transfer RNA synthetases class-II family profile" evidence="9">
    <location>
        <begin position="59"/>
        <end position="332"/>
    </location>
</feature>
<evidence type="ECO:0000256" key="8">
    <source>
        <dbReference type="ARBA" id="ARBA00047671"/>
    </source>
</evidence>
<dbReference type="HOGENOM" id="CLU_016739_4_2_1"/>
<keyword evidence="11" id="KW-1185">Reference proteome</keyword>
<dbReference type="PhylomeDB" id="T1J9G0"/>
<organism evidence="10 11">
    <name type="scientific">Strigamia maritima</name>
    <name type="common">European centipede</name>
    <name type="synonym">Geophilus maritimus</name>
    <dbReference type="NCBI Taxonomy" id="126957"/>
    <lineage>
        <taxon>Eukaryota</taxon>
        <taxon>Metazoa</taxon>
        <taxon>Ecdysozoa</taxon>
        <taxon>Arthropoda</taxon>
        <taxon>Myriapoda</taxon>
        <taxon>Chilopoda</taxon>
        <taxon>Pleurostigmophora</taxon>
        <taxon>Geophilomorpha</taxon>
        <taxon>Linotaeniidae</taxon>
        <taxon>Strigamia</taxon>
    </lineage>
</organism>
<evidence type="ECO:0000256" key="1">
    <source>
        <dbReference type="ARBA" id="ARBA00012831"/>
    </source>
</evidence>
<keyword evidence="2" id="KW-0436">Ligase</keyword>
<evidence type="ECO:0000256" key="7">
    <source>
        <dbReference type="ARBA" id="ARBA00029731"/>
    </source>
</evidence>
<evidence type="ECO:0000259" key="9">
    <source>
        <dbReference type="PROSITE" id="PS50862"/>
    </source>
</evidence>
<dbReference type="OMA" id="NCDYAAN"/>
<dbReference type="SUPFAM" id="SSF52954">
    <property type="entry name" value="Class II aaRS ABD-related"/>
    <property type="match status" value="1"/>
</dbReference>
<dbReference type="InterPro" id="IPR002314">
    <property type="entry name" value="aa-tRNA-synt_IIb"/>
</dbReference>
<sequence>MANMTRKMMQIGLNIRRNHHVNKLSQFFPSPAMSLDDKKTDKTTTLMLNYGLIRASSPGMYHLMPLAVRSMEKLTNLVDKMMRSIGCQKIEMTSILPRELLETSGRWNALKSDLFKLDDRNNHSYILAPTHEEAAMHLLKSAGNFMQYLPLKITNKFRDEMNPEKGLIRAKQFLMKDLYSFDETEELALQTYDLVNEAYQSFFSNLGLNVIKVKAANAAMGGTLSHEYHVISEAGDDRLLVCPDGHFAANEETLDNGDLSCAACGHRLEKKNGIELGHTFLLGTRYSEPFQAVYKRDNQTIPVQMASYGLGLTRILATAISVYSLENQIRWPEQIAPYRMCIIAPKKGSKEEKAASNLVQLLYEKQIQCPGWEDEVVIDDRTMQTIGKRLIEAQKLGFPYIVVVGKKVLDSHPKVEIHHLTTGTTTLTSPEDFLNYTNHVKVPIKAVSR</sequence>
<dbReference type="Pfam" id="PF03129">
    <property type="entry name" value="HGTP_anticodon"/>
    <property type="match status" value="1"/>
</dbReference>
<dbReference type="EMBL" id="JH431974">
    <property type="status" value="NOT_ANNOTATED_CDS"/>
    <property type="molecule type" value="Genomic_DNA"/>
</dbReference>
<dbReference type="InterPro" id="IPR050062">
    <property type="entry name" value="Pro-tRNA_synthetase"/>
</dbReference>
<comment type="catalytic activity">
    <reaction evidence="8">
        <text>tRNA(Pro) + L-proline + ATP = L-prolyl-tRNA(Pro) + AMP + diphosphate</text>
        <dbReference type="Rhea" id="RHEA:14305"/>
        <dbReference type="Rhea" id="RHEA-COMP:9700"/>
        <dbReference type="Rhea" id="RHEA-COMP:9702"/>
        <dbReference type="ChEBI" id="CHEBI:30616"/>
        <dbReference type="ChEBI" id="CHEBI:33019"/>
        <dbReference type="ChEBI" id="CHEBI:60039"/>
        <dbReference type="ChEBI" id="CHEBI:78442"/>
        <dbReference type="ChEBI" id="CHEBI:78532"/>
        <dbReference type="ChEBI" id="CHEBI:456215"/>
        <dbReference type="EC" id="6.1.1.15"/>
    </reaction>
</comment>
<keyword evidence="6" id="KW-0030">Aminoacyl-tRNA synthetase</keyword>
<dbReference type="Pfam" id="PF00587">
    <property type="entry name" value="tRNA-synt_2b"/>
    <property type="match status" value="1"/>
</dbReference>
<dbReference type="AlphaFoldDB" id="T1J9G0"/>
<dbReference type="SUPFAM" id="SSF55681">
    <property type="entry name" value="Class II aaRS and biotin synthetases"/>
    <property type="match status" value="1"/>
</dbReference>
<evidence type="ECO:0000256" key="6">
    <source>
        <dbReference type="ARBA" id="ARBA00023146"/>
    </source>
</evidence>
<dbReference type="Gene3D" id="3.40.50.800">
    <property type="entry name" value="Anticodon-binding domain"/>
    <property type="match status" value="1"/>
</dbReference>
<accession>T1J9G0</accession>
<evidence type="ECO:0000256" key="2">
    <source>
        <dbReference type="ARBA" id="ARBA00022598"/>
    </source>
</evidence>
<dbReference type="Gene3D" id="3.30.930.10">
    <property type="entry name" value="Bira Bifunctional Protein, Domain 2"/>
    <property type="match status" value="1"/>
</dbReference>
<protein>
    <recommendedName>
        <fullName evidence="1">proline--tRNA ligase</fullName>
        <ecNumber evidence="1">6.1.1.15</ecNumber>
    </recommendedName>
    <alternativeName>
        <fullName evidence="7">Prolyl-tRNA synthetase</fullName>
    </alternativeName>
</protein>
<evidence type="ECO:0000313" key="11">
    <source>
        <dbReference type="Proteomes" id="UP000014500"/>
    </source>
</evidence>
<keyword evidence="5" id="KW-0648">Protein biosynthesis</keyword>
<evidence type="ECO:0000256" key="3">
    <source>
        <dbReference type="ARBA" id="ARBA00022741"/>
    </source>
</evidence>
<keyword evidence="3" id="KW-0547">Nucleotide-binding</keyword>
<dbReference type="PANTHER" id="PTHR42753">
    <property type="entry name" value="MITOCHONDRIAL RIBOSOME PROTEIN L39/PROLYL-TRNA LIGASE FAMILY MEMBER"/>
    <property type="match status" value="1"/>
</dbReference>
<reference evidence="11" key="1">
    <citation type="submission" date="2011-05" db="EMBL/GenBank/DDBJ databases">
        <authorList>
            <person name="Richards S.R."/>
            <person name="Qu J."/>
            <person name="Jiang H."/>
            <person name="Jhangiani S.N."/>
            <person name="Agravi P."/>
            <person name="Goodspeed R."/>
            <person name="Gross S."/>
            <person name="Mandapat C."/>
            <person name="Jackson L."/>
            <person name="Mathew T."/>
            <person name="Pu L."/>
            <person name="Thornton R."/>
            <person name="Saada N."/>
            <person name="Wilczek-Boney K.B."/>
            <person name="Lee S."/>
            <person name="Kovar C."/>
            <person name="Wu Y."/>
            <person name="Scherer S.E."/>
            <person name="Worley K.C."/>
            <person name="Muzny D.M."/>
            <person name="Gibbs R."/>
        </authorList>
    </citation>
    <scope>NUCLEOTIDE SEQUENCE</scope>
    <source>
        <strain evidence="11">Brora</strain>
    </source>
</reference>
<keyword evidence="4" id="KW-0067">ATP-binding</keyword>
<reference evidence="10" key="2">
    <citation type="submission" date="2015-02" db="UniProtKB">
        <authorList>
            <consortium name="EnsemblMetazoa"/>
        </authorList>
    </citation>
    <scope>IDENTIFICATION</scope>
</reference>
<dbReference type="GO" id="GO:0004827">
    <property type="term" value="F:proline-tRNA ligase activity"/>
    <property type="evidence" value="ECO:0007669"/>
    <property type="project" value="UniProtKB-EC"/>
</dbReference>
<name>T1J9G0_STRMM</name>
<dbReference type="EnsemblMetazoa" id="SMAR010356-RA">
    <property type="protein sequence ID" value="SMAR010356-PA"/>
    <property type="gene ID" value="SMAR010356"/>
</dbReference>
<dbReference type="GO" id="GO:0005739">
    <property type="term" value="C:mitochondrion"/>
    <property type="evidence" value="ECO:0007669"/>
    <property type="project" value="TreeGrafter"/>
</dbReference>
<dbReference type="GO" id="GO:0005524">
    <property type="term" value="F:ATP binding"/>
    <property type="evidence" value="ECO:0007669"/>
    <property type="project" value="UniProtKB-KW"/>
</dbReference>
<dbReference type="EC" id="6.1.1.15" evidence="1"/>
<dbReference type="InterPro" id="IPR045864">
    <property type="entry name" value="aa-tRNA-synth_II/BPL/LPL"/>
</dbReference>
<dbReference type="InterPro" id="IPR006195">
    <property type="entry name" value="aa-tRNA-synth_II"/>
</dbReference>
<dbReference type="STRING" id="126957.T1J9G0"/>